<organism evidence="3 4">
    <name type="scientific">Ectocarpus siliculosus</name>
    <name type="common">Brown alga</name>
    <name type="synonym">Conferva siliculosa</name>
    <dbReference type="NCBI Taxonomy" id="2880"/>
    <lineage>
        <taxon>Eukaryota</taxon>
        <taxon>Sar</taxon>
        <taxon>Stramenopiles</taxon>
        <taxon>Ochrophyta</taxon>
        <taxon>PX clade</taxon>
        <taxon>Phaeophyceae</taxon>
        <taxon>Ectocarpales</taxon>
        <taxon>Ectocarpaceae</taxon>
        <taxon>Ectocarpus</taxon>
    </lineage>
</organism>
<dbReference type="AlphaFoldDB" id="D7FHI8"/>
<name>D7FHI8_ECTSI</name>
<evidence type="ECO:0008006" key="5">
    <source>
        <dbReference type="Google" id="ProtNLM"/>
    </source>
</evidence>
<evidence type="ECO:0000313" key="4">
    <source>
        <dbReference type="Proteomes" id="UP000002630"/>
    </source>
</evidence>
<dbReference type="Pfam" id="PF13517">
    <property type="entry name" value="FG-GAP_3"/>
    <property type="match status" value="3"/>
</dbReference>
<sequence>MKMDSSPHCCCSPRLLQQRRQEEDECPPTTLQEPLQVSRMAGQPARRRGSRRAWEAGSWRLPAACCLLGLLTASSRLLPVEGAGTVAFKNGWEIDSEAEDVVVIFAADLDGDEDLDLLVGSYWNDWVRWYENEDGKGAFSEAMDVASGYGGAGSIDVGDLDGDGSPDVVVAFQTSFQLTWFSNLDGLGEFSVGTDIDTYEDGDHSNFVKVADLDGDGDLDVIMASKQGDRVTWYENTDGEATFALGVDISTTADGAFTLALADLDGDDDLDIVSASVVSGLAWYENSNGAFSLGVSLEPADDPASGKDVVTADIDGDGDMDIISASFDGNHTAGSFPDGRILWLENDGSGSFAEGKDIGLLESARNVVAVDLDNDGDIDLVTCDGVGGSIVWYENTDGTGNFSEVIITTDVGVYWLIAVDLDGDGDFDIATANRDDGHVTWYENLLIEIEDDDGGSDATRTTAPAVAPSPTDVTSDPAAGGDKTPPSTRTIDHTEE</sequence>
<keyword evidence="1" id="KW-0732">Signal</keyword>
<protein>
    <recommendedName>
        <fullName evidence="5">VCBS repeat-containing protein</fullName>
    </recommendedName>
</protein>
<evidence type="ECO:0000256" key="1">
    <source>
        <dbReference type="ARBA" id="ARBA00022729"/>
    </source>
</evidence>
<dbReference type="InterPro" id="IPR028994">
    <property type="entry name" value="Integrin_alpha_N"/>
</dbReference>
<evidence type="ECO:0000313" key="3">
    <source>
        <dbReference type="EMBL" id="CBJ28550.1"/>
    </source>
</evidence>
<feature type="region of interest" description="Disordered" evidence="2">
    <location>
        <begin position="452"/>
        <end position="496"/>
    </location>
</feature>
<evidence type="ECO:0000256" key="2">
    <source>
        <dbReference type="SAM" id="MobiDB-lite"/>
    </source>
</evidence>
<dbReference type="EMBL" id="FN649760">
    <property type="protein sequence ID" value="CBJ28550.1"/>
    <property type="molecule type" value="Genomic_DNA"/>
</dbReference>
<gene>
    <name evidence="3" type="ORF">Esi_0108_0084</name>
</gene>
<dbReference type="PANTHER" id="PTHR44103:SF1">
    <property type="entry name" value="PROPROTEIN CONVERTASE P"/>
    <property type="match status" value="1"/>
</dbReference>
<dbReference type="SUPFAM" id="SSF69318">
    <property type="entry name" value="Integrin alpha N-terminal domain"/>
    <property type="match status" value="1"/>
</dbReference>
<accession>D7FHI8</accession>
<dbReference type="Proteomes" id="UP000002630">
    <property type="component" value="Unassembled WGS sequence"/>
</dbReference>
<dbReference type="eggNOG" id="ENOG502RX97">
    <property type="taxonomic scope" value="Eukaryota"/>
</dbReference>
<proteinExistence type="predicted"/>
<dbReference type="OrthoDB" id="10022113at2759"/>
<dbReference type="Gene3D" id="2.130.10.130">
    <property type="entry name" value="Integrin alpha, N-terminal"/>
    <property type="match status" value="2"/>
</dbReference>
<dbReference type="InParanoid" id="D7FHI8"/>
<dbReference type="InterPro" id="IPR013517">
    <property type="entry name" value="FG-GAP"/>
</dbReference>
<keyword evidence="4" id="KW-1185">Reference proteome</keyword>
<reference evidence="3 4" key="1">
    <citation type="journal article" date="2010" name="Nature">
        <title>The Ectocarpus genome and the independent evolution of multicellularity in brown algae.</title>
        <authorList>
            <person name="Cock J.M."/>
            <person name="Sterck L."/>
            <person name="Rouze P."/>
            <person name="Scornet D."/>
            <person name="Allen A.E."/>
            <person name="Amoutzias G."/>
            <person name="Anthouard V."/>
            <person name="Artiguenave F."/>
            <person name="Aury J.M."/>
            <person name="Badger J.H."/>
            <person name="Beszteri B."/>
            <person name="Billiau K."/>
            <person name="Bonnet E."/>
            <person name="Bothwell J.H."/>
            <person name="Bowler C."/>
            <person name="Boyen C."/>
            <person name="Brownlee C."/>
            <person name="Carrano C.J."/>
            <person name="Charrier B."/>
            <person name="Cho G.Y."/>
            <person name="Coelho S.M."/>
            <person name="Collen J."/>
            <person name="Corre E."/>
            <person name="Da Silva C."/>
            <person name="Delage L."/>
            <person name="Delaroque N."/>
            <person name="Dittami S.M."/>
            <person name="Doulbeau S."/>
            <person name="Elias M."/>
            <person name="Farnham G."/>
            <person name="Gachon C.M."/>
            <person name="Gschloessl B."/>
            <person name="Heesch S."/>
            <person name="Jabbari K."/>
            <person name="Jubin C."/>
            <person name="Kawai H."/>
            <person name="Kimura K."/>
            <person name="Kloareg B."/>
            <person name="Kupper F.C."/>
            <person name="Lang D."/>
            <person name="Le Bail A."/>
            <person name="Leblanc C."/>
            <person name="Lerouge P."/>
            <person name="Lohr M."/>
            <person name="Lopez P.J."/>
            <person name="Martens C."/>
            <person name="Maumus F."/>
            <person name="Michel G."/>
            <person name="Miranda-Saavedra D."/>
            <person name="Morales J."/>
            <person name="Moreau H."/>
            <person name="Motomura T."/>
            <person name="Nagasato C."/>
            <person name="Napoli C.A."/>
            <person name="Nelson D.R."/>
            <person name="Nyvall-Collen P."/>
            <person name="Peters A.F."/>
            <person name="Pommier C."/>
            <person name="Potin P."/>
            <person name="Poulain J."/>
            <person name="Quesneville H."/>
            <person name="Read B."/>
            <person name="Rensing S.A."/>
            <person name="Ritter A."/>
            <person name="Rousvoal S."/>
            <person name="Samanta M."/>
            <person name="Samson G."/>
            <person name="Schroeder D.C."/>
            <person name="Segurens B."/>
            <person name="Strittmatter M."/>
            <person name="Tonon T."/>
            <person name="Tregear J.W."/>
            <person name="Valentin K."/>
            <person name="von Dassow P."/>
            <person name="Yamagishi T."/>
            <person name="Van de Peer Y."/>
            <person name="Wincker P."/>
        </authorList>
    </citation>
    <scope>NUCLEOTIDE SEQUENCE [LARGE SCALE GENOMIC DNA]</scope>
    <source>
        <strain evidence="4">Ec32 / CCAP1310/4</strain>
    </source>
</reference>
<dbReference type="PANTHER" id="PTHR44103">
    <property type="entry name" value="PROPROTEIN CONVERTASE P"/>
    <property type="match status" value="1"/>
</dbReference>